<dbReference type="Proteomes" id="UP001642360">
    <property type="component" value="Unassembled WGS sequence"/>
</dbReference>
<dbReference type="EMBL" id="CAUOFW020005336">
    <property type="protein sequence ID" value="CAK9169650.1"/>
    <property type="molecule type" value="Genomic_DNA"/>
</dbReference>
<organism evidence="2 3">
    <name type="scientific">Ilex paraguariensis</name>
    <name type="common">yerba mate</name>
    <dbReference type="NCBI Taxonomy" id="185542"/>
    <lineage>
        <taxon>Eukaryota</taxon>
        <taxon>Viridiplantae</taxon>
        <taxon>Streptophyta</taxon>
        <taxon>Embryophyta</taxon>
        <taxon>Tracheophyta</taxon>
        <taxon>Spermatophyta</taxon>
        <taxon>Magnoliopsida</taxon>
        <taxon>eudicotyledons</taxon>
        <taxon>Gunneridae</taxon>
        <taxon>Pentapetalae</taxon>
        <taxon>asterids</taxon>
        <taxon>campanulids</taxon>
        <taxon>Aquifoliales</taxon>
        <taxon>Aquifoliaceae</taxon>
        <taxon>Ilex</taxon>
    </lineage>
</organism>
<feature type="non-terminal residue" evidence="2">
    <location>
        <position position="1"/>
    </location>
</feature>
<reference evidence="2 3" key="1">
    <citation type="submission" date="2024-02" db="EMBL/GenBank/DDBJ databases">
        <authorList>
            <person name="Vignale AGUSTIN F."/>
            <person name="Sosa J E."/>
            <person name="Modenutti C."/>
        </authorList>
    </citation>
    <scope>NUCLEOTIDE SEQUENCE [LARGE SCALE GENOMIC DNA]</scope>
</reference>
<evidence type="ECO:0000313" key="2">
    <source>
        <dbReference type="EMBL" id="CAK9169650.1"/>
    </source>
</evidence>
<feature type="region of interest" description="Disordered" evidence="1">
    <location>
        <begin position="59"/>
        <end position="81"/>
    </location>
</feature>
<feature type="region of interest" description="Disordered" evidence="1">
    <location>
        <begin position="1"/>
        <end position="24"/>
    </location>
</feature>
<evidence type="ECO:0000313" key="3">
    <source>
        <dbReference type="Proteomes" id="UP001642360"/>
    </source>
</evidence>
<feature type="compositionally biased region" description="Basic and acidic residues" evidence="1">
    <location>
        <begin position="1"/>
        <end position="17"/>
    </location>
</feature>
<evidence type="ECO:0000256" key="1">
    <source>
        <dbReference type="SAM" id="MobiDB-lite"/>
    </source>
</evidence>
<dbReference type="AlphaFoldDB" id="A0ABC8TJN0"/>
<proteinExistence type="predicted"/>
<name>A0ABC8TJN0_9AQUA</name>
<sequence>SCIQSLREKTKTKKQGEDSNNLQSFHQKQAEEVWEGCILHSPQTTQPVKSVQKIHHVQKQEPGSCQGEAAQSVKRSVLDFD</sequence>
<comment type="caution">
    <text evidence="2">The sequence shown here is derived from an EMBL/GenBank/DDBJ whole genome shotgun (WGS) entry which is preliminary data.</text>
</comment>
<gene>
    <name evidence="2" type="ORF">ILEXP_LOCUS39119</name>
</gene>
<accession>A0ABC8TJN0</accession>
<protein>
    <submittedName>
        <fullName evidence="2">Uncharacterized protein</fullName>
    </submittedName>
</protein>
<keyword evidence="3" id="KW-1185">Reference proteome</keyword>